<keyword evidence="3" id="KW-1185">Reference proteome</keyword>
<keyword evidence="1" id="KW-1133">Transmembrane helix</keyword>
<feature type="transmembrane region" description="Helical" evidence="1">
    <location>
        <begin position="43"/>
        <end position="64"/>
    </location>
</feature>
<gene>
    <name evidence="2" type="ORF">FHG64_17420</name>
</gene>
<name>A0A5B7X8C5_9FLAO</name>
<evidence type="ECO:0008006" key="4">
    <source>
        <dbReference type="Google" id="ProtNLM"/>
    </source>
</evidence>
<organism evidence="2 3">
    <name type="scientific">Antarcticibacterium flavum</name>
    <dbReference type="NCBI Taxonomy" id="2058175"/>
    <lineage>
        <taxon>Bacteria</taxon>
        <taxon>Pseudomonadati</taxon>
        <taxon>Bacteroidota</taxon>
        <taxon>Flavobacteriia</taxon>
        <taxon>Flavobacteriales</taxon>
        <taxon>Flavobacteriaceae</taxon>
        <taxon>Antarcticibacterium</taxon>
    </lineage>
</organism>
<dbReference type="AlphaFoldDB" id="A0A5B7X8C5"/>
<evidence type="ECO:0000313" key="3">
    <source>
        <dbReference type="Proteomes" id="UP000309016"/>
    </source>
</evidence>
<protein>
    <recommendedName>
        <fullName evidence="4">HEAT repeat domain-containing protein</fullName>
    </recommendedName>
</protein>
<proteinExistence type="predicted"/>
<dbReference type="OrthoDB" id="1348213at2"/>
<keyword evidence="1" id="KW-0472">Membrane</keyword>
<keyword evidence="1" id="KW-0812">Transmembrane</keyword>
<dbReference type="EMBL" id="CP040812">
    <property type="protein sequence ID" value="QCY71032.1"/>
    <property type="molecule type" value="Genomic_DNA"/>
</dbReference>
<evidence type="ECO:0000256" key="1">
    <source>
        <dbReference type="SAM" id="Phobius"/>
    </source>
</evidence>
<reference evidence="2 3" key="1">
    <citation type="submission" date="2019-06" db="EMBL/GenBank/DDBJ databases">
        <title>Complete genome sequence of Antarcticibacterium flavum KCTC 52984T from an Antarctic marine sediment.</title>
        <authorList>
            <person name="Lee Y.M."/>
            <person name="Shin S.C."/>
        </authorList>
    </citation>
    <scope>NUCLEOTIDE SEQUENCE [LARGE SCALE GENOMIC DNA]</scope>
    <source>
        <strain evidence="2 3">KCTC 52984</strain>
    </source>
</reference>
<dbReference type="RefSeq" id="WP_139067585.1">
    <property type="nucleotide sequence ID" value="NZ_CP040812.1"/>
</dbReference>
<evidence type="ECO:0000313" key="2">
    <source>
        <dbReference type="EMBL" id="QCY71032.1"/>
    </source>
</evidence>
<dbReference type="KEGG" id="afla:FHG64_17420"/>
<dbReference type="Proteomes" id="UP000309016">
    <property type="component" value="Chromosome"/>
</dbReference>
<accession>A0A5B7X8C5</accession>
<sequence>MDIILTTVFSPLHFLSNEGLILYRPLVASSEGLIPFYFTVRNLLLLVIFCLVAVSLLFFLMTLYKKVYRIREIRKKKEYQEQIDELLFKFLFDESSVSEMAIHPFFKEHNGERLFQQLTIKALIGLHHNYSGIYSKKLEQFFAESGLAAYSLSKLNSANWAHIVEGIRDLSSLKYLPAYPRIVSYKNHPNSYVQTEVLLGMIKLKGISELLKFKNSGVYFNDWIQSNILFVVKNYRIPAPANLDELLESRNRSVFLLAVRLMNYYSLPEHYEALTRMFEKMDDKVLKKEMSLLLNKTEQLQ</sequence>